<accession>A0A1P8WC25</accession>
<organism evidence="1 2">
    <name type="scientific">Fuerstiella marisgermanici</name>
    <dbReference type="NCBI Taxonomy" id="1891926"/>
    <lineage>
        <taxon>Bacteria</taxon>
        <taxon>Pseudomonadati</taxon>
        <taxon>Planctomycetota</taxon>
        <taxon>Planctomycetia</taxon>
        <taxon>Planctomycetales</taxon>
        <taxon>Planctomycetaceae</taxon>
        <taxon>Fuerstiella</taxon>
    </lineage>
</organism>
<dbReference type="KEGG" id="fmr:Fuma_01196"/>
<evidence type="ECO:0000313" key="1">
    <source>
        <dbReference type="EMBL" id="APZ91607.1"/>
    </source>
</evidence>
<dbReference type="AlphaFoldDB" id="A0A1P8WC25"/>
<dbReference type="SUPFAM" id="SSF52833">
    <property type="entry name" value="Thioredoxin-like"/>
    <property type="match status" value="1"/>
</dbReference>
<protein>
    <recommendedName>
        <fullName evidence="3">Thioredoxin domain-containing protein</fullName>
    </recommendedName>
</protein>
<dbReference type="PROSITE" id="PS51257">
    <property type="entry name" value="PROKAR_LIPOPROTEIN"/>
    <property type="match status" value="1"/>
</dbReference>
<reference evidence="1 2" key="1">
    <citation type="journal article" date="2016" name="Front. Microbiol.">
        <title>Fuerstia marisgermanicae gen. nov., sp. nov., an Unusual Member of the Phylum Planctomycetes from the German Wadden Sea.</title>
        <authorList>
            <person name="Kohn T."/>
            <person name="Heuer A."/>
            <person name="Jogler M."/>
            <person name="Vollmers J."/>
            <person name="Boedeker C."/>
            <person name="Bunk B."/>
            <person name="Rast P."/>
            <person name="Borchert D."/>
            <person name="Glockner I."/>
            <person name="Freese H.M."/>
            <person name="Klenk H.P."/>
            <person name="Overmann J."/>
            <person name="Kaster A.K."/>
            <person name="Rohde M."/>
            <person name="Wiegand S."/>
            <person name="Jogler C."/>
        </authorList>
    </citation>
    <scope>NUCLEOTIDE SEQUENCE [LARGE SCALE GENOMIC DNA]</scope>
    <source>
        <strain evidence="1 2">NH11</strain>
    </source>
</reference>
<name>A0A1P8WC25_9PLAN</name>
<proteinExistence type="predicted"/>
<dbReference type="EMBL" id="CP017641">
    <property type="protein sequence ID" value="APZ91607.1"/>
    <property type="molecule type" value="Genomic_DNA"/>
</dbReference>
<gene>
    <name evidence="1" type="ORF">Fuma_01196</name>
</gene>
<evidence type="ECO:0008006" key="3">
    <source>
        <dbReference type="Google" id="ProtNLM"/>
    </source>
</evidence>
<dbReference type="InterPro" id="IPR036249">
    <property type="entry name" value="Thioredoxin-like_sf"/>
</dbReference>
<dbReference type="Proteomes" id="UP000187735">
    <property type="component" value="Chromosome"/>
</dbReference>
<keyword evidence="2" id="KW-1185">Reference proteome</keyword>
<sequence length="184" mass="20316">MTYHRSGVFLIPLVFLMYGCGSQSSVLTLYSDSWEPVEVDLSGNTLVCGTATWCPFCRQFRDFVNDDRIASKLGDLDVILLLEDEWPFVQTQLEDQLSPDDAAAQIAELKSAVGGGPLYDPSFLDSWNGKYYLVKDSSGLSIGSVPSVLNVKNLEFDGHPTQWLAANTNISSSLIESVWEEHSP</sequence>
<evidence type="ECO:0000313" key="2">
    <source>
        <dbReference type="Proteomes" id="UP000187735"/>
    </source>
</evidence>